<evidence type="ECO:0000256" key="5">
    <source>
        <dbReference type="ARBA" id="ARBA00023136"/>
    </source>
</evidence>
<protein>
    <submittedName>
        <fullName evidence="8">Cytochrome c-type biogenesis protein</fullName>
    </submittedName>
</protein>
<feature type="transmembrane region" description="Helical" evidence="6">
    <location>
        <begin position="128"/>
        <end position="152"/>
    </location>
</feature>
<dbReference type="GO" id="GO:0017004">
    <property type="term" value="P:cytochrome complex assembly"/>
    <property type="evidence" value="ECO:0007669"/>
    <property type="project" value="InterPro"/>
</dbReference>
<evidence type="ECO:0000313" key="8">
    <source>
        <dbReference type="EMBL" id="SEJ80163.1"/>
    </source>
</evidence>
<dbReference type="PANTHER" id="PTHR31272">
    <property type="entry name" value="CYTOCHROME C-TYPE BIOGENESIS PROTEIN HI_1454-RELATED"/>
    <property type="match status" value="1"/>
</dbReference>
<feature type="domain" description="Cytochrome C biogenesis protein transmembrane" evidence="7">
    <location>
        <begin position="7"/>
        <end position="216"/>
    </location>
</feature>
<dbReference type="AlphaFoldDB" id="A0A1H7BR45"/>
<comment type="similarity">
    <text evidence="2">Belongs to the DsbD family.</text>
</comment>
<keyword evidence="4 6" id="KW-1133">Transmembrane helix</keyword>
<evidence type="ECO:0000259" key="7">
    <source>
        <dbReference type="Pfam" id="PF02683"/>
    </source>
</evidence>
<dbReference type="InterPro" id="IPR051790">
    <property type="entry name" value="Cytochrome_c-biogenesis_DsbD"/>
</dbReference>
<evidence type="ECO:0000256" key="6">
    <source>
        <dbReference type="SAM" id="Phobius"/>
    </source>
</evidence>
<keyword evidence="9" id="KW-1185">Reference proteome</keyword>
<feature type="transmembrane region" description="Helical" evidence="6">
    <location>
        <begin position="164"/>
        <end position="184"/>
    </location>
</feature>
<feature type="transmembrane region" description="Helical" evidence="6">
    <location>
        <begin position="88"/>
        <end position="107"/>
    </location>
</feature>
<dbReference type="InterPro" id="IPR003834">
    <property type="entry name" value="Cyt_c_assmbl_TM_dom"/>
</dbReference>
<gene>
    <name evidence="8" type="ORF">SAMN05660742_11794</name>
</gene>
<evidence type="ECO:0000256" key="4">
    <source>
        <dbReference type="ARBA" id="ARBA00022989"/>
    </source>
</evidence>
<dbReference type="PANTHER" id="PTHR31272:SF4">
    <property type="entry name" value="CYTOCHROME C-TYPE BIOGENESIS PROTEIN HI_1454-RELATED"/>
    <property type="match status" value="1"/>
</dbReference>
<proteinExistence type="inferred from homology"/>
<organism evidence="8 9">
    <name type="scientific">Propionispira arboris</name>
    <dbReference type="NCBI Taxonomy" id="84035"/>
    <lineage>
        <taxon>Bacteria</taxon>
        <taxon>Bacillati</taxon>
        <taxon>Bacillota</taxon>
        <taxon>Negativicutes</taxon>
        <taxon>Selenomonadales</taxon>
        <taxon>Selenomonadaceae</taxon>
        <taxon>Propionispira</taxon>
    </lineage>
</organism>
<keyword evidence="3 6" id="KW-0812">Transmembrane</keyword>
<feature type="transmembrane region" description="Helical" evidence="6">
    <location>
        <begin position="6"/>
        <end position="28"/>
    </location>
</feature>
<dbReference type="Proteomes" id="UP000199662">
    <property type="component" value="Unassembled WGS sequence"/>
</dbReference>
<dbReference type="RefSeq" id="WP_091833708.1">
    <property type="nucleotide sequence ID" value="NZ_FNZK01000017.1"/>
</dbReference>
<evidence type="ECO:0000256" key="1">
    <source>
        <dbReference type="ARBA" id="ARBA00004141"/>
    </source>
</evidence>
<dbReference type="Pfam" id="PF02683">
    <property type="entry name" value="DsbD_TM"/>
    <property type="match status" value="1"/>
</dbReference>
<keyword evidence="5 6" id="KW-0472">Membrane</keyword>
<name>A0A1H7BR45_9FIRM</name>
<dbReference type="STRING" id="84035.SAMN05660742_11794"/>
<accession>A0A1H7BR45</accession>
<comment type="subcellular location">
    <subcellularLocation>
        <location evidence="1">Membrane</location>
        <topology evidence="1">Multi-pass membrane protein</topology>
    </subcellularLocation>
</comment>
<evidence type="ECO:0000256" key="3">
    <source>
        <dbReference type="ARBA" id="ARBA00022692"/>
    </source>
</evidence>
<evidence type="ECO:0000256" key="2">
    <source>
        <dbReference type="ARBA" id="ARBA00006143"/>
    </source>
</evidence>
<evidence type="ECO:0000313" key="9">
    <source>
        <dbReference type="Proteomes" id="UP000199662"/>
    </source>
</evidence>
<dbReference type="EMBL" id="FNZK01000017">
    <property type="protein sequence ID" value="SEJ80163.1"/>
    <property type="molecule type" value="Genomic_DNA"/>
</dbReference>
<reference evidence="9" key="1">
    <citation type="submission" date="2016-10" db="EMBL/GenBank/DDBJ databases">
        <authorList>
            <person name="Varghese N."/>
            <person name="Submissions S."/>
        </authorList>
    </citation>
    <scope>NUCLEOTIDE SEQUENCE [LARGE SCALE GENOMIC DNA]</scope>
    <source>
        <strain evidence="9">DSM 2179</strain>
    </source>
</reference>
<sequence length="232" mass="25901">MEIGNVTIMAVFLGGFLSFLSPCVLPLLPTFSAILAGSVVDEADKPRNIYINTLCFLIGFTLIFIAMGATASFVGQWFFDYQPVLKKVGAVMIILMGVFLSGLIKFTPMQREYRPFLKQTFRGPFGSFLLGMAFTIGWTPCTGPILATILLYAGGTNTVGMGSFLLLVYAMGFSIPFFLLAVVLRKYIFCIRNIYEWLPKIQKVAGYMLIFIGIFIWMDWIEKGLGMFLSIF</sequence>
<dbReference type="GO" id="GO:0016020">
    <property type="term" value="C:membrane"/>
    <property type="evidence" value="ECO:0007669"/>
    <property type="project" value="UniProtKB-SubCell"/>
</dbReference>
<feature type="transmembrane region" description="Helical" evidence="6">
    <location>
        <begin position="204"/>
        <end position="221"/>
    </location>
</feature>
<feature type="transmembrane region" description="Helical" evidence="6">
    <location>
        <begin position="49"/>
        <end position="68"/>
    </location>
</feature>